<dbReference type="GO" id="GO:0046914">
    <property type="term" value="F:transition metal ion binding"/>
    <property type="evidence" value="ECO:0007669"/>
    <property type="project" value="InterPro"/>
</dbReference>
<organism evidence="3 4">
    <name type="scientific">Anaerohalosphaera lusitana</name>
    <dbReference type="NCBI Taxonomy" id="1936003"/>
    <lineage>
        <taxon>Bacteria</taxon>
        <taxon>Pseudomonadati</taxon>
        <taxon>Planctomycetota</taxon>
        <taxon>Phycisphaerae</taxon>
        <taxon>Sedimentisphaerales</taxon>
        <taxon>Anaerohalosphaeraceae</taxon>
        <taxon>Anaerohalosphaera</taxon>
    </lineage>
</organism>
<accession>A0A1U9NNJ6</accession>
<evidence type="ECO:0000313" key="4">
    <source>
        <dbReference type="Proteomes" id="UP000189674"/>
    </source>
</evidence>
<dbReference type="KEGG" id="alus:STSP2_02556"/>
<reference evidence="4" key="1">
    <citation type="submission" date="2017-02" db="EMBL/GenBank/DDBJ databases">
        <title>Comparative genomics and description of representatives of a novel lineage of planctomycetes thriving in anoxic sediments.</title>
        <authorList>
            <person name="Spring S."/>
            <person name="Bunk B."/>
            <person name="Sproer C."/>
        </authorList>
    </citation>
    <scope>NUCLEOTIDE SEQUENCE [LARGE SCALE GENOMIC DNA]</scope>
    <source>
        <strain evidence="4">ST-NAGAB-D1</strain>
    </source>
</reference>
<dbReference type="Gene3D" id="2.30.30.90">
    <property type="match status" value="1"/>
</dbReference>
<dbReference type="InterPro" id="IPR007167">
    <property type="entry name" value="Fe-transptr_FeoA-like"/>
</dbReference>
<feature type="domain" description="Ferrous iron transporter FeoA-like" evidence="2">
    <location>
        <begin position="7"/>
        <end position="78"/>
    </location>
</feature>
<dbReference type="InterPro" id="IPR038157">
    <property type="entry name" value="FeoA_core_dom"/>
</dbReference>
<proteinExistence type="predicted"/>
<dbReference type="SMART" id="SM00899">
    <property type="entry name" value="FeoA"/>
    <property type="match status" value="1"/>
</dbReference>
<dbReference type="Proteomes" id="UP000189674">
    <property type="component" value="Chromosome"/>
</dbReference>
<evidence type="ECO:0000313" key="3">
    <source>
        <dbReference type="EMBL" id="AQT69367.1"/>
    </source>
</evidence>
<dbReference type="PANTHER" id="PTHR43151:SF2">
    <property type="entry name" value="FE(2+) TRANSPORT PROTEIN A-RELATED"/>
    <property type="match status" value="1"/>
</dbReference>
<sequence>MADNGKKPLSGISSGQTVIFSNVDAGCELRSRLAAMGLVPNARLKVVSNGGFGPFVINVRGSKVVLGRGVAHKVMVEEACK</sequence>
<dbReference type="RefSeq" id="WP_169853188.1">
    <property type="nucleotide sequence ID" value="NZ_CP019791.1"/>
</dbReference>
<dbReference type="InterPro" id="IPR053184">
    <property type="entry name" value="FeoA-like"/>
</dbReference>
<protein>
    <submittedName>
        <fullName evidence="3">FeoA domain protein</fullName>
    </submittedName>
</protein>
<evidence type="ECO:0000259" key="2">
    <source>
        <dbReference type="SMART" id="SM00899"/>
    </source>
</evidence>
<keyword evidence="1" id="KW-0408">Iron</keyword>
<name>A0A1U9NNJ6_9BACT</name>
<dbReference type="Pfam" id="PF04023">
    <property type="entry name" value="FeoA"/>
    <property type="match status" value="1"/>
</dbReference>
<dbReference type="EMBL" id="CP019791">
    <property type="protein sequence ID" value="AQT69367.1"/>
    <property type="molecule type" value="Genomic_DNA"/>
</dbReference>
<evidence type="ECO:0000256" key="1">
    <source>
        <dbReference type="ARBA" id="ARBA00023004"/>
    </source>
</evidence>
<dbReference type="STRING" id="1936003.STSP2_02556"/>
<keyword evidence="4" id="KW-1185">Reference proteome</keyword>
<gene>
    <name evidence="3" type="ORF">STSP2_02556</name>
</gene>
<dbReference type="SUPFAM" id="SSF50037">
    <property type="entry name" value="C-terminal domain of transcriptional repressors"/>
    <property type="match status" value="1"/>
</dbReference>
<dbReference type="AlphaFoldDB" id="A0A1U9NNJ6"/>
<dbReference type="InterPro" id="IPR008988">
    <property type="entry name" value="Transcriptional_repressor_C"/>
</dbReference>
<dbReference type="PANTHER" id="PTHR43151">
    <property type="entry name" value="FEOA FAMILY PROTEIN"/>
    <property type="match status" value="1"/>
</dbReference>